<feature type="domain" description="KIB1-4 beta-propeller" evidence="1">
    <location>
        <begin position="90"/>
        <end position="371"/>
    </location>
</feature>
<dbReference type="RefSeq" id="XP_016648857.1">
    <property type="nucleotide sequence ID" value="XM_016793371.1"/>
</dbReference>
<name>A0ABM1LN81_PRUMU</name>
<keyword evidence="2" id="KW-1185">Reference proteome</keyword>
<proteinExistence type="predicted"/>
<organism evidence="2 4">
    <name type="scientific">Prunus mume</name>
    <name type="common">Japanese apricot</name>
    <name type="synonym">Armeniaca mume</name>
    <dbReference type="NCBI Taxonomy" id="102107"/>
    <lineage>
        <taxon>Eukaryota</taxon>
        <taxon>Viridiplantae</taxon>
        <taxon>Streptophyta</taxon>
        <taxon>Embryophyta</taxon>
        <taxon>Tracheophyta</taxon>
        <taxon>Spermatophyta</taxon>
        <taxon>Magnoliopsida</taxon>
        <taxon>eudicotyledons</taxon>
        <taxon>Gunneridae</taxon>
        <taxon>Pentapetalae</taxon>
        <taxon>rosids</taxon>
        <taxon>fabids</taxon>
        <taxon>Rosales</taxon>
        <taxon>Rosaceae</taxon>
        <taxon>Amygdaloideae</taxon>
        <taxon>Amygdaleae</taxon>
        <taxon>Prunus</taxon>
    </lineage>
</organism>
<dbReference type="GeneID" id="103327942"/>
<dbReference type="Proteomes" id="UP000694861">
    <property type="component" value="Linkage group LG4"/>
</dbReference>
<evidence type="ECO:0000313" key="4">
    <source>
        <dbReference type="RefSeq" id="XP_016648858.1"/>
    </source>
</evidence>
<evidence type="ECO:0000259" key="1">
    <source>
        <dbReference type="Pfam" id="PF03478"/>
    </source>
</evidence>
<evidence type="ECO:0000313" key="3">
    <source>
        <dbReference type="RefSeq" id="XP_016648857.1"/>
    </source>
</evidence>
<reference evidence="3 4" key="3">
    <citation type="submission" date="2025-05" db="UniProtKB">
        <authorList>
            <consortium name="RefSeq"/>
        </authorList>
    </citation>
    <scope>IDENTIFICATION</scope>
</reference>
<sequence length="400" mass="46071">MSSFKSNKKPCRRTPVDSFGCGGWTSLPVLVFLILDKLLEPIDHVRFAAVCKHCRSMSELYNHATQRWRNKQLPPMLLIPKQDDNYRRVVYSISEGRIYNNIRLQVPFSRRCCGSSHGWFATVDVEQRLPVVVLRNPFTKAKPIFLPPLRTIISHDDPPYHEHYVRKVILSADPTMNPENYVVVALYGRFFMLAFIKAGQNNWTYPIPNGLFDDVIFYKSKVYALETYGEIESLDVFSSDSPRLKLRTPYKPFPSCKFLHAYLVESTKGDLLHILRFYASSDGRFRYDARRQTTHFIVYKWVYGDGGSIGHKVEVKSIGDEALFVGGNHSISVLASKFPECQPNSIYYTDDYFSNWPTLHSDEPFDMGIFNLEDGTITQHYSPHSISQRAIWVVPPFNGL</sequence>
<dbReference type="Pfam" id="PF03478">
    <property type="entry name" value="Beta-prop_KIB1-4"/>
    <property type="match status" value="1"/>
</dbReference>
<reference evidence="2" key="1">
    <citation type="journal article" date="1997" name="Nucleic Acids Res.">
        <title>tRNAscan-SE: a program for improved detection of transfer RNA genes in genomic sequence.</title>
        <authorList>
            <person name="Lowe T.M."/>
            <person name="Eddy S.R."/>
        </authorList>
    </citation>
    <scope>NUCLEOTIDE SEQUENCE [LARGE SCALE GENOMIC DNA]</scope>
</reference>
<dbReference type="InterPro" id="IPR050942">
    <property type="entry name" value="F-box_BR-signaling"/>
</dbReference>
<dbReference type="InterPro" id="IPR005174">
    <property type="entry name" value="KIB1-4_b-propeller"/>
</dbReference>
<protein>
    <submittedName>
        <fullName evidence="3 4">F-box protein At1g65770 isoform X1</fullName>
    </submittedName>
</protein>
<evidence type="ECO:0000313" key="2">
    <source>
        <dbReference type="Proteomes" id="UP000694861"/>
    </source>
</evidence>
<accession>A0ABM1LN81</accession>
<dbReference type="RefSeq" id="XP_016648858.1">
    <property type="nucleotide sequence ID" value="XM_016793372.1"/>
</dbReference>
<dbReference type="PANTHER" id="PTHR44259:SF93">
    <property type="entry name" value="PROTEIN, PUTATIVE (DUF295)-RELATED"/>
    <property type="match status" value="1"/>
</dbReference>
<gene>
    <name evidence="3 4" type="primary">LOC103327942</name>
</gene>
<reference evidence="2" key="2">
    <citation type="journal article" date="2012" name="Nat. Commun.">
        <title>The genome of Prunus mume.</title>
        <authorList>
            <person name="Zhang Q."/>
            <person name="Chen W."/>
            <person name="Sun L."/>
            <person name="Zhao F."/>
            <person name="Huang B."/>
            <person name="Yang W."/>
            <person name="Tao Y."/>
            <person name="Wang J."/>
            <person name="Yuan Z."/>
            <person name="Fan G."/>
            <person name="Xing Z."/>
            <person name="Han C."/>
            <person name="Pan H."/>
            <person name="Zhong X."/>
            <person name="Shi W."/>
            <person name="Liang X."/>
            <person name="Du D."/>
            <person name="Sun F."/>
            <person name="Xu Z."/>
            <person name="Hao R."/>
            <person name="Lv T."/>
            <person name="Lv Y."/>
            <person name="Zheng Z."/>
            <person name="Sun M."/>
            <person name="Luo L."/>
            <person name="Cai M."/>
            <person name="Gao Y."/>
            <person name="Wang J."/>
            <person name="Yin Y."/>
            <person name="Xu X."/>
            <person name="Cheng T."/>
            <person name="Wang J."/>
        </authorList>
    </citation>
    <scope>NUCLEOTIDE SEQUENCE [LARGE SCALE GENOMIC DNA]</scope>
</reference>
<dbReference type="PANTHER" id="PTHR44259">
    <property type="entry name" value="OS07G0183000 PROTEIN-RELATED"/>
    <property type="match status" value="1"/>
</dbReference>